<name>A0A235BTB5_UNCW3</name>
<reference evidence="1 2" key="1">
    <citation type="submission" date="2017-07" db="EMBL/GenBank/DDBJ databases">
        <title>Recovery of genomes from metagenomes via a dereplication, aggregation, and scoring strategy.</title>
        <authorList>
            <person name="Sieber C.M."/>
            <person name="Probst A.J."/>
            <person name="Sharrar A."/>
            <person name="Thomas B.C."/>
            <person name="Hess M."/>
            <person name="Tringe S.G."/>
            <person name="Banfield J.F."/>
        </authorList>
    </citation>
    <scope>NUCLEOTIDE SEQUENCE [LARGE SCALE GENOMIC DNA]</scope>
    <source>
        <strain evidence="1">JGI_Cruoil_03_44_89</strain>
    </source>
</reference>
<protein>
    <submittedName>
        <fullName evidence="1">Uncharacterized protein</fullName>
    </submittedName>
</protein>
<dbReference type="AlphaFoldDB" id="A0A235BTB5"/>
<sequence length="615" mass="68759">MAYQKYKITGKLTTAMAGVKLEDLKVVAYKPLAVSSMQLFGSCSVDTGGNFTLKFKGGPVGGSPLDIYLMPIPEVIEKYGVLHIEMSAPGLFFPKIHISAGDWVLTGGVYTKSVNINIPDHIWGRWDWLSEEFTVMGRVVKKIGDTFLPVPFAWVCAADADIPKPFGGGVGCAETDEWGNFTVTFRRIAFFIDFAHYFPLIKRYGIESWPDLIFHITQVIGGMKTSIYGETEHDARPKAMWDVPHRILYVTLVTEEGITNDEEYPPIPAGDNFLFHGIGVVDPHSITDGYATTGPGDDLPNRKDCPFGGSLHIKGQLDTTTPNPPKYYQILYAKWDGSTSPTPSEFQPILNESWTVSRYNVGTNDWEPLVIEATSDVIPGEKVYEIPDYTDITLTKKTRLIKWTTTRQGAGVRRYPDGKYDLLIKAWDASGNPVVLNPSHPENNRLTVMIDNKWPKALLKRIGAHNILRTDEMLPYTPVCPVFSKSSDGPNLSIEFDAIDENEHFLKYIVFFITGHNFYVDETVKGYDGKAGANERFNVTKKHKAIGTGIVTTTHPPDEFKLPGGFHGEVINWNIGSLDVVKCAYQVRLRVWDRTINGYGYIHSAEDTMHFSIEP</sequence>
<gene>
    <name evidence="1" type="ORF">CH333_05685</name>
</gene>
<evidence type="ECO:0000313" key="2">
    <source>
        <dbReference type="Proteomes" id="UP000215215"/>
    </source>
</evidence>
<evidence type="ECO:0000313" key="1">
    <source>
        <dbReference type="EMBL" id="OYD15456.1"/>
    </source>
</evidence>
<accession>A0A235BTB5</accession>
<dbReference type="EMBL" id="NOZQ01000119">
    <property type="protein sequence ID" value="OYD15456.1"/>
    <property type="molecule type" value="Genomic_DNA"/>
</dbReference>
<proteinExistence type="predicted"/>
<comment type="caution">
    <text evidence="1">The sequence shown here is derived from an EMBL/GenBank/DDBJ whole genome shotgun (WGS) entry which is preliminary data.</text>
</comment>
<dbReference type="Proteomes" id="UP000215215">
    <property type="component" value="Unassembled WGS sequence"/>
</dbReference>
<organism evidence="1 2">
    <name type="scientific">candidate division WOR-3 bacterium JGI_Cruoil_03_44_89</name>
    <dbReference type="NCBI Taxonomy" id="1973748"/>
    <lineage>
        <taxon>Bacteria</taxon>
        <taxon>Bacteria division WOR-3</taxon>
    </lineage>
</organism>